<dbReference type="GO" id="GO:0051537">
    <property type="term" value="F:2 iron, 2 sulfur cluster binding"/>
    <property type="evidence" value="ECO:0007669"/>
    <property type="project" value="UniProtKB-KW"/>
</dbReference>
<dbReference type="Proteomes" id="UP000193144">
    <property type="component" value="Unassembled WGS sequence"/>
</dbReference>
<dbReference type="GO" id="GO:0016491">
    <property type="term" value="F:oxidoreductase activity"/>
    <property type="evidence" value="ECO:0007669"/>
    <property type="project" value="UniProtKB-KW"/>
</dbReference>
<dbReference type="EMBL" id="MCFA01000053">
    <property type="protein sequence ID" value="ORY12213.1"/>
    <property type="molecule type" value="Genomic_DNA"/>
</dbReference>
<keyword evidence="1" id="KW-0001">2Fe-2S</keyword>
<sequence length="386" mass="42641">MAPFAETPILSHHTKSPIEVSKEPDLLDGWWTSEYLFALERRAVFSKTWICIAHRSRFTKPGDYISMEIAGLPILIILGKDHIVRAFHNVCRHRAYTVTKKPAGSSLVLGCRYHGWSYDTKGNLVKAPQFDGIQGFKKSENGLFKIQTCTDRGGFIYINLSAGQLLEAPDCQETLELATEHGISAGSKWITGWELSGGFNWKTVGASDRTGIGTSAASAAGNWFIEKMVSMFRRPQLDVAGAKLVKVAPLTTVAMIPKCPLWLMLTTIPISAGQCTVKCDVFSTDATTLNKTDKEVLSSFVASHIHALEQSYEAVKIIRPFQEPLLLPLLKGHLKLERLAGMEIFPGKREEGKSEGFCRAERVCKELDQIAKAGNVLRSTVSGLDW</sequence>
<dbReference type="OrthoDB" id="426882at2759"/>
<keyword evidence="2" id="KW-0479">Metal-binding</keyword>
<evidence type="ECO:0000259" key="6">
    <source>
        <dbReference type="PROSITE" id="PS51296"/>
    </source>
</evidence>
<dbReference type="InterPro" id="IPR017941">
    <property type="entry name" value="Rieske_2Fe-2S"/>
</dbReference>
<dbReference type="AlphaFoldDB" id="A0A1Y1ZPN6"/>
<evidence type="ECO:0000313" key="8">
    <source>
        <dbReference type="Proteomes" id="UP000193144"/>
    </source>
</evidence>
<keyword evidence="5" id="KW-0411">Iron-sulfur</keyword>
<dbReference type="InterPro" id="IPR001663">
    <property type="entry name" value="Rng_hydr_dOase-A"/>
</dbReference>
<proteinExistence type="predicted"/>
<dbReference type="SUPFAM" id="SSF50022">
    <property type="entry name" value="ISP domain"/>
    <property type="match status" value="1"/>
</dbReference>
<dbReference type="Gene3D" id="2.102.10.10">
    <property type="entry name" value="Rieske [2Fe-2S] iron-sulphur domain"/>
    <property type="match status" value="1"/>
</dbReference>
<reference evidence="7 8" key="1">
    <citation type="submission" date="2016-07" db="EMBL/GenBank/DDBJ databases">
        <title>Pervasive Adenine N6-methylation of Active Genes in Fungi.</title>
        <authorList>
            <consortium name="DOE Joint Genome Institute"/>
            <person name="Mondo S.J."/>
            <person name="Dannebaum R.O."/>
            <person name="Kuo R.C."/>
            <person name="Labutti K."/>
            <person name="Haridas S."/>
            <person name="Kuo A."/>
            <person name="Salamov A."/>
            <person name="Ahrendt S.R."/>
            <person name="Lipzen A."/>
            <person name="Sullivan W."/>
            <person name="Andreopoulos W.B."/>
            <person name="Clum A."/>
            <person name="Lindquist E."/>
            <person name="Daum C."/>
            <person name="Ramamoorthy G.K."/>
            <person name="Gryganskyi A."/>
            <person name="Culley D."/>
            <person name="Magnuson J.K."/>
            <person name="James T.Y."/>
            <person name="O'Malley M.A."/>
            <person name="Stajich J.E."/>
            <person name="Spatafora J.W."/>
            <person name="Visel A."/>
            <person name="Grigoriev I.V."/>
        </authorList>
    </citation>
    <scope>NUCLEOTIDE SEQUENCE [LARGE SCALE GENOMIC DNA]</scope>
    <source>
        <strain evidence="7 8">CBS 115471</strain>
    </source>
</reference>
<organism evidence="7 8">
    <name type="scientific">Clohesyomyces aquaticus</name>
    <dbReference type="NCBI Taxonomy" id="1231657"/>
    <lineage>
        <taxon>Eukaryota</taxon>
        <taxon>Fungi</taxon>
        <taxon>Dikarya</taxon>
        <taxon>Ascomycota</taxon>
        <taxon>Pezizomycotina</taxon>
        <taxon>Dothideomycetes</taxon>
        <taxon>Pleosporomycetidae</taxon>
        <taxon>Pleosporales</taxon>
        <taxon>Lindgomycetaceae</taxon>
        <taxon>Clohesyomyces</taxon>
    </lineage>
</organism>
<dbReference type="PRINTS" id="PR00090">
    <property type="entry name" value="RNGDIOXGNASE"/>
</dbReference>
<evidence type="ECO:0000256" key="3">
    <source>
        <dbReference type="ARBA" id="ARBA00023002"/>
    </source>
</evidence>
<evidence type="ECO:0000256" key="5">
    <source>
        <dbReference type="ARBA" id="ARBA00023014"/>
    </source>
</evidence>
<evidence type="ECO:0000256" key="4">
    <source>
        <dbReference type="ARBA" id="ARBA00023004"/>
    </source>
</evidence>
<dbReference type="InterPro" id="IPR036922">
    <property type="entry name" value="Rieske_2Fe-2S_sf"/>
</dbReference>
<dbReference type="GO" id="GO:0046872">
    <property type="term" value="F:metal ion binding"/>
    <property type="evidence" value="ECO:0007669"/>
    <property type="project" value="UniProtKB-KW"/>
</dbReference>
<accession>A0A1Y1ZPN6</accession>
<feature type="domain" description="Rieske" evidence="6">
    <location>
        <begin position="49"/>
        <end position="147"/>
    </location>
</feature>
<keyword evidence="8" id="KW-1185">Reference proteome</keyword>
<protein>
    <submittedName>
        <fullName evidence="7">Rieske [2Fe-2S] iron-sulfur domain-containing protein</fullName>
    </submittedName>
</protein>
<gene>
    <name evidence="7" type="ORF">BCR34DRAFT_651519</name>
</gene>
<dbReference type="CDD" id="cd03469">
    <property type="entry name" value="Rieske_RO_Alpha_N"/>
    <property type="match status" value="1"/>
</dbReference>
<keyword evidence="3" id="KW-0560">Oxidoreductase</keyword>
<evidence type="ECO:0000256" key="1">
    <source>
        <dbReference type="ARBA" id="ARBA00022714"/>
    </source>
</evidence>
<dbReference type="Gene3D" id="3.90.380.10">
    <property type="entry name" value="Naphthalene 1,2-dioxygenase Alpha Subunit, Chain A, domain 1"/>
    <property type="match status" value="1"/>
</dbReference>
<keyword evidence="4" id="KW-0408">Iron</keyword>
<evidence type="ECO:0000313" key="7">
    <source>
        <dbReference type="EMBL" id="ORY12213.1"/>
    </source>
</evidence>
<evidence type="ECO:0000256" key="2">
    <source>
        <dbReference type="ARBA" id="ARBA00022723"/>
    </source>
</evidence>
<dbReference type="Pfam" id="PF00355">
    <property type="entry name" value="Rieske"/>
    <property type="match status" value="1"/>
</dbReference>
<name>A0A1Y1ZPN6_9PLEO</name>
<comment type="caution">
    <text evidence="7">The sequence shown here is derived from an EMBL/GenBank/DDBJ whole genome shotgun (WGS) entry which is preliminary data.</text>
</comment>
<dbReference type="STRING" id="1231657.A0A1Y1ZPN6"/>
<dbReference type="PANTHER" id="PTHR43756">
    <property type="entry name" value="CHOLINE MONOOXYGENASE, CHLOROPLASTIC"/>
    <property type="match status" value="1"/>
</dbReference>
<dbReference type="PANTHER" id="PTHR43756:SF6">
    <property type="entry name" value="CLUSTER-BINDING PROTEIN, PUTATIVE (AFU_ORTHOLOGUE AFUA_6G03920)-RELATED"/>
    <property type="match status" value="1"/>
</dbReference>
<dbReference type="PROSITE" id="PS51296">
    <property type="entry name" value="RIESKE"/>
    <property type="match status" value="1"/>
</dbReference>